<dbReference type="Proteomes" id="UP000027439">
    <property type="component" value="Unassembled WGS sequence"/>
</dbReference>
<dbReference type="InterPro" id="IPR001851">
    <property type="entry name" value="ABC_transp_permease"/>
</dbReference>
<dbReference type="PANTHER" id="PTHR43370:SF2">
    <property type="entry name" value="ABC TRANSPORTER PERMEASE PROTEIN"/>
    <property type="match status" value="1"/>
</dbReference>
<keyword evidence="10" id="KW-1185">Reference proteome</keyword>
<feature type="transmembrane region" description="Helical" evidence="6">
    <location>
        <begin position="182"/>
        <end position="208"/>
    </location>
</feature>
<reference evidence="10" key="3">
    <citation type="journal article" date="2019" name="Int. J. Syst. Evol. Microbiol.">
        <title>The Global Catalogue of Microorganisms (GCM) 10K type strain sequencing project: providing services to taxonomists for standard genome sequencing and annotation.</title>
        <authorList>
            <consortium name="The Broad Institute Genomics Platform"/>
            <consortium name="The Broad Institute Genome Sequencing Center for Infectious Disease"/>
            <person name="Wu L."/>
            <person name="Ma J."/>
        </authorList>
    </citation>
    <scope>NUCLEOTIDE SEQUENCE [LARGE SCALE GENOMIC DNA]</scope>
    <source>
        <strain evidence="10">CGMCC 1.11013</strain>
    </source>
</reference>
<feature type="transmembrane region" description="Helical" evidence="6">
    <location>
        <begin position="138"/>
        <end position="161"/>
    </location>
</feature>
<evidence type="ECO:0000256" key="4">
    <source>
        <dbReference type="ARBA" id="ARBA00022989"/>
    </source>
</evidence>
<dbReference type="AlphaFoldDB" id="A0A069NDG7"/>
<feature type="transmembrane region" description="Helical" evidence="6">
    <location>
        <begin position="35"/>
        <end position="57"/>
    </location>
</feature>
<feature type="transmembrane region" description="Helical" evidence="6">
    <location>
        <begin position="268"/>
        <end position="286"/>
    </location>
</feature>
<sequence>MDINQASNLASSAVVAAIPLMFAGAGELVAEKSGVLNLGVEGMMLMGAVTGYAVTAITGNPWLGIGASVFAGLAMALLFGFLTITMLANQVATGLSLTIFGIGFSAYVGKPYTSAAVRAGIDVMPIPGLSSIPVLGPAIFSLTPLGYLAFAMFALIGWFLYKTRAGLVLRSVGESPAVAHSVGFPVVGVRYGATLFGGAMAGIAGGYYSIVYLHVWQEQLTSGRGWIALALVVFATWRPGRLLIGALLFGAVMALQFYAQAIGVPVPTQFLAMLPYIATIVVLVLISRNPNTIKLNAPASLGKPFFAAS</sequence>
<dbReference type="eggNOG" id="COG1079">
    <property type="taxonomic scope" value="Bacteria"/>
</dbReference>
<keyword evidence="2" id="KW-1003">Cell membrane</keyword>
<proteinExistence type="predicted"/>
<dbReference type="Pfam" id="PF02653">
    <property type="entry name" value="BPD_transp_2"/>
    <property type="match status" value="1"/>
</dbReference>
<dbReference type="PANTHER" id="PTHR43370">
    <property type="entry name" value="SUGAR ABC TRANSPORTER INTEGRAL MEMBRANE PROTEIN-RELATED"/>
    <property type="match status" value="1"/>
</dbReference>
<protein>
    <submittedName>
        <fullName evidence="8">ABC transporter permease</fullName>
    </submittedName>
</protein>
<gene>
    <name evidence="8" type="ORF">BG57_29065</name>
    <name evidence="7" type="ORF">GCM10010985_02840</name>
</gene>
<comment type="subcellular location">
    <subcellularLocation>
        <location evidence="1">Cell membrane</location>
        <topology evidence="1">Multi-pass membrane protein</topology>
    </subcellularLocation>
</comment>
<keyword evidence="5 6" id="KW-0472">Membrane</keyword>
<evidence type="ECO:0000256" key="1">
    <source>
        <dbReference type="ARBA" id="ARBA00004651"/>
    </source>
</evidence>
<reference evidence="7" key="1">
    <citation type="journal article" date="2014" name="Int. J. Syst. Evol. Microbiol.">
        <title>Complete genome of a new Firmicutes species belonging to the dominant human colonic microbiota ('Ruminococcus bicirculans') reveals two chromosomes and a selective capacity to utilize plant glucans.</title>
        <authorList>
            <consortium name="NISC Comparative Sequencing Program"/>
            <person name="Wegmann U."/>
            <person name="Louis P."/>
            <person name="Goesmann A."/>
            <person name="Henrissat B."/>
            <person name="Duncan S.H."/>
            <person name="Flint H.J."/>
        </authorList>
    </citation>
    <scope>NUCLEOTIDE SEQUENCE</scope>
    <source>
        <strain evidence="7">CGMCC 1.11013</strain>
    </source>
</reference>
<name>A0A069NDG7_9BURK</name>
<evidence type="ECO:0000313" key="8">
    <source>
        <dbReference type="EMBL" id="KDR25709.1"/>
    </source>
</evidence>
<comment type="caution">
    <text evidence="8">The sequence shown here is derived from an EMBL/GenBank/DDBJ whole genome shotgun (WGS) entry which is preliminary data.</text>
</comment>
<feature type="transmembrane region" description="Helical" evidence="6">
    <location>
        <begin position="220"/>
        <end position="237"/>
    </location>
</feature>
<evidence type="ECO:0000313" key="10">
    <source>
        <dbReference type="Proteomes" id="UP000597138"/>
    </source>
</evidence>
<feature type="transmembrane region" description="Helical" evidence="6">
    <location>
        <begin position="6"/>
        <end position="23"/>
    </location>
</feature>
<evidence type="ECO:0000313" key="9">
    <source>
        <dbReference type="Proteomes" id="UP000027439"/>
    </source>
</evidence>
<feature type="transmembrane region" description="Helical" evidence="6">
    <location>
        <begin position="91"/>
        <end position="108"/>
    </location>
</feature>
<dbReference type="EMBL" id="BMEG01000001">
    <property type="protein sequence ID" value="GGD52564.1"/>
    <property type="molecule type" value="Genomic_DNA"/>
</dbReference>
<feature type="transmembrane region" description="Helical" evidence="6">
    <location>
        <begin position="242"/>
        <end position="262"/>
    </location>
</feature>
<dbReference type="GO" id="GO:0022857">
    <property type="term" value="F:transmembrane transporter activity"/>
    <property type="evidence" value="ECO:0007669"/>
    <property type="project" value="InterPro"/>
</dbReference>
<keyword evidence="4 6" id="KW-1133">Transmembrane helix</keyword>
<dbReference type="EMBL" id="JFHE01000067">
    <property type="protein sequence ID" value="KDR25709.1"/>
    <property type="molecule type" value="Genomic_DNA"/>
</dbReference>
<organism evidence="8 9">
    <name type="scientific">Caballeronia grimmiae</name>
    <dbReference type="NCBI Taxonomy" id="1071679"/>
    <lineage>
        <taxon>Bacteria</taxon>
        <taxon>Pseudomonadati</taxon>
        <taxon>Pseudomonadota</taxon>
        <taxon>Betaproteobacteria</taxon>
        <taxon>Burkholderiales</taxon>
        <taxon>Burkholderiaceae</taxon>
        <taxon>Caballeronia</taxon>
    </lineage>
</organism>
<feature type="transmembrane region" description="Helical" evidence="6">
    <location>
        <begin position="63"/>
        <end position="84"/>
    </location>
</feature>
<dbReference type="STRING" id="1071679.BG57_29065"/>
<evidence type="ECO:0000256" key="5">
    <source>
        <dbReference type="ARBA" id="ARBA00023136"/>
    </source>
</evidence>
<dbReference type="OrthoDB" id="9792579at2"/>
<evidence type="ECO:0000256" key="6">
    <source>
        <dbReference type="SAM" id="Phobius"/>
    </source>
</evidence>
<evidence type="ECO:0000256" key="2">
    <source>
        <dbReference type="ARBA" id="ARBA00022475"/>
    </source>
</evidence>
<dbReference type="CDD" id="cd06580">
    <property type="entry name" value="TM_PBP1_transp_TpRbsC_like"/>
    <property type="match status" value="1"/>
</dbReference>
<keyword evidence="3 6" id="KW-0812">Transmembrane</keyword>
<accession>A0A069NDG7</accession>
<dbReference type="GO" id="GO:0005886">
    <property type="term" value="C:plasma membrane"/>
    <property type="evidence" value="ECO:0007669"/>
    <property type="project" value="UniProtKB-SubCell"/>
</dbReference>
<evidence type="ECO:0000256" key="3">
    <source>
        <dbReference type="ARBA" id="ARBA00022692"/>
    </source>
</evidence>
<reference evidence="7" key="4">
    <citation type="submission" date="2024-05" db="EMBL/GenBank/DDBJ databases">
        <authorList>
            <person name="Sun Q."/>
            <person name="Zhou Y."/>
        </authorList>
    </citation>
    <scope>NUCLEOTIDE SEQUENCE</scope>
    <source>
        <strain evidence="7">CGMCC 1.11013</strain>
    </source>
</reference>
<dbReference type="Proteomes" id="UP000597138">
    <property type="component" value="Unassembled WGS sequence"/>
</dbReference>
<dbReference type="RefSeq" id="WP_035970622.1">
    <property type="nucleotide sequence ID" value="NZ_BMEG01000001.1"/>
</dbReference>
<evidence type="ECO:0000313" key="7">
    <source>
        <dbReference type="EMBL" id="GGD52564.1"/>
    </source>
</evidence>
<reference evidence="8 9" key="2">
    <citation type="submission" date="2014-03" db="EMBL/GenBank/DDBJ databases">
        <title>Draft Genome Sequences of Four Burkholderia Strains.</title>
        <authorList>
            <person name="Liu X.Y."/>
            <person name="Li C.X."/>
            <person name="Xu J.H."/>
        </authorList>
    </citation>
    <scope>NUCLEOTIDE SEQUENCE [LARGE SCALE GENOMIC DNA]</scope>
    <source>
        <strain evidence="8 9">R27</strain>
    </source>
</reference>